<sequence>MSYRRTVPLTRCALLDAENADLAISEPCHNFEIQFHPITPRRVFLHCFEPNRFWTEILWNGTVKQSELNAALEKIVELL</sequence>
<organism evidence="1">
    <name type="scientific">Fowl aviadenovirus 4</name>
    <name type="common">FAdV-4</name>
    <dbReference type="NCBI Taxonomy" id="130663"/>
    <lineage>
        <taxon>Viruses</taxon>
        <taxon>Varidnaviria</taxon>
        <taxon>Bamfordvirae</taxon>
        <taxon>Preplasmiviricota</taxon>
        <taxon>Polisuviricotina</taxon>
        <taxon>Pharingeaviricetes</taxon>
        <taxon>Rowavirales</taxon>
        <taxon>Adenoviridae</taxon>
        <taxon>Aviadenovirus</taxon>
        <taxon>Aviadenovirus hydropericardii</taxon>
        <taxon>Fowl aviadenovirus C</taxon>
    </lineage>
</organism>
<name>A0A8A4YH58_FADV4</name>
<reference evidence="1" key="1">
    <citation type="submission" date="2020-12" db="EMBL/GenBank/DDBJ databases">
        <authorList>
            <person name="Song Y."/>
            <person name="Liu S."/>
            <person name="Li N."/>
        </authorList>
    </citation>
    <scope>NUCLEOTIDE SEQUENCE</scope>
    <source>
        <strain evidence="1">SDTA2</strain>
    </source>
</reference>
<accession>A0A8A4YH58</accession>
<proteinExistence type="predicted"/>
<dbReference type="Proteomes" id="UP000664908">
    <property type="component" value="Segment"/>
</dbReference>
<dbReference type="EMBL" id="MW349185">
    <property type="protein sequence ID" value="QTE18930.1"/>
    <property type="molecule type" value="Genomic_DNA"/>
</dbReference>
<protein>
    <submittedName>
        <fullName evidence="1">ORF0</fullName>
    </submittedName>
</protein>
<evidence type="ECO:0000313" key="1">
    <source>
        <dbReference type="EMBL" id="QTE18930.1"/>
    </source>
</evidence>